<evidence type="ECO:0008006" key="4">
    <source>
        <dbReference type="Google" id="ProtNLM"/>
    </source>
</evidence>
<keyword evidence="3" id="KW-1185">Reference proteome</keyword>
<protein>
    <recommendedName>
        <fullName evidence="4">Bacterial surface antigen (D15) domain-containing protein</fullName>
    </recommendedName>
</protein>
<dbReference type="PANTHER" id="PTHR35738">
    <property type="entry name" value="OS05G0577800 PROTEIN"/>
    <property type="match status" value="1"/>
</dbReference>
<gene>
    <name evidence="2" type="ORF">VaNZ11_006488</name>
</gene>
<evidence type="ECO:0000313" key="2">
    <source>
        <dbReference type="EMBL" id="GLI63505.1"/>
    </source>
</evidence>
<feature type="region of interest" description="Disordered" evidence="1">
    <location>
        <begin position="213"/>
        <end position="252"/>
    </location>
</feature>
<dbReference type="Proteomes" id="UP001165090">
    <property type="component" value="Unassembled WGS sequence"/>
</dbReference>
<sequence length="551" mass="57476">MGAFISVPDQASPPPPPKVVLVPPLFQRDVRGLSRFCQSSYDYLGNRKQLTRLLRDHLSPELGGMLLLSPPDDPRISVRAKMRRAGGSMVLRWQPSSAASLCTFIEMAASLDSPGDVSLRGSYLHQGSGLGAFVVAPLGRDLSGEAAQVGVRYSSTTATAGAIFVPRRGDLSKLWLAGRFHGLTLGLQLSPALPVRHALTALIHPTLLASAPSSASTVSAGSSNGGGDGGVNSNEPVPTTNTASSTSSGNSCCGGGSNLAELRSWFRSHACMLLAFSPPPRPGAVGAPFTASVELKAGGELTFSFFQHVAATRQVVNPFEEDEVVGITNYLDIGLQLTTAIGATDAGGGVGDIPKLIRPNRSAAATVGGISDNGRIRTAAASAAIAGGFKACPEPASSSLHEDVDSSTTTARPATIDLALSWQINKNWLLKARVGNQSAAAAVGARVWHAVSAYLTASVRVDYAHIAQPRYGIELCVENFGPLLYERGADDVVAGRALLQRHEASKQDLDNFAGRGVLIRRNAQSVGSGSGGGRGGNDHEEGERRKMAELM</sequence>
<feature type="compositionally biased region" description="Low complexity" evidence="1">
    <location>
        <begin position="231"/>
        <end position="251"/>
    </location>
</feature>
<feature type="region of interest" description="Disordered" evidence="1">
    <location>
        <begin position="524"/>
        <end position="551"/>
    </location>
</feature>
<dbReference type="PANTHER" id="PTHR35738:SF3">
    <property type="entry name" value="OS05G0577800 PROTEIN"/>
    <property type="match status" value="1"/>
</dbReference>
<organism evidence="2 3">
    <name type="scientific">Volvox africanus</name>
    <dbReference type="NCBI Taxonomy" id="51714"/>
    <lineage>
        <taxon>Eukaryota</taxon>
        <taxon>Viridiplantae</taxon>
        <taxon>Chlorophyta</taxon>
        <taxon>core chlorophytes</taxon>
        <taxon>Chlorophyceae</taxon>
        <taxon>CS clade</taxon>
        <taxon>Chlamydomonadales</taxon>
        <taxon>Volvocaceae</taxon>
        <taxon>Volvox</taxon>
    </lineage>
</organism>
<dbReference type="EMBL" id="BSDZ01000015">
    <property type="protein sequence ID" value="GLI63505.1"/>
    <property type="molecule type" value="Genomic_DNA"/>
</dbReference>
<proteinExistence type="predicted"/>
<feature type="compositionally biased region" description="Low complexity" evidence="1">
    <location>
        <begin position="213"/>
        <end position="222"/>
    </location>
</feature>
<name>A0ABQ5S0U8_9CHLO</name>
<feature type="compositionally biased region" description="Basic and acidic residues" evidence="1">
    <location>
        <begin position="536"/>
        <end position="551"/>
    </location>
</feature>
<accession>A0ABQ5S0U8</accession>
<evidence type="ECO:0000313" key="3">
    <source>
        <dbReference type="Proteomes" id="UP001165090"/>
    </source>
</evidence>
<reference evidence="2 3" key="1">
    <citation type="journal article" date="2023" name="IScience">
        <title>Expanded male sex-determining region conserved during the evolution of homothallism in the green alga Volvox.</title>
        <authorList>
            <person name="Yamamoto K."/>
            <person name="Matsuzaki R."/>
            <person name="Mahakham W."/>
            <person name="Heman W."/>
            <person name="Sekimoto H."/>
            <person name="Kawachi M."/>
            <person name="Minakuchi Y."/>
            <person name="Toyoda A."/>
            <person name="Nozaki H."/>
        </authorList>
    </citation>
    <scope>NUCLEOTIDE SEQUENCE [LARGE SCALE GENOMIC DNA]</scope>
    <source>
        <strain evidence="2 3">NIES-4468</strain>
    </source>
</reference>
<comment type="caution">
    <text evidence="2">The sequence shown here is derived from an EMBL/GenBank/DDBJ whole genome shotgun (WGS) entry which is preliminary data.</text>
</comment>
<evidence type="ECO:0000256" key="1">
    <source>
        <dbReference type="SAM" id="MobiDB-lite"/>
    </source>
</evidence>